<evidence type="ECO:0000313" key="1">
    <source>
        <dbReference type="EMBL" id="AKH45973.1"/>
    </source>
</evidence>
<reference evidence="1" key="1">
    <citation type="journal article" date="2015" name="Front. Microbiol.">
        <title>Combining genomic sequencing methods to explore viral diversity and reveal potential virus-host interactions.</title>
        <authorList>
            <person name="Chow C.E."/>
            <person name="Winget D.M."/>
            <person name="White R.A.III."/>
            <person name="Hallam S.J."/>
            <person name="Suttle C.A."/>
        </authorList>
    </citation>
    <scope>NUCLEOTIDE SEQUENCE</scope>
    <source>
        <strain evidence="1">Anoxic3_1</strain>
    </source>
</reference>
<sequence length="56" mass="6179">MGQAEHAGTRAHLPWILRSVGVGRRWRRRSWWGLRSPIHGALTAALGKLCSPLGHG</sequence>
<reference evidence="1" key="2">
    <citation type="submission" date="2015-03" db="EMBL/GenBank/DDBJ databases">
        <authorList>
            <person name="Chow C.-E.T."/>
            <person name="Winget D.M."/>
            <person name="White R.A.III."/>
            <person name="Hallam S.J."/>
            <person name="Suttle C.A."/>
        </authorList>
    </citation>
    <scope>NUCLEOTIDE SEQUENCE</scope>
    <source>
        <strain evidence="1">Anoxic3_1</strain>
    </source>
</reference>
<dbReference type="EMBL" id="KR029577">
    <property type="protein sequence ID" value="AKH45973.1"/>
    <property type="molecule type" value="Genomic_DNA"/>
</dbReference>
<name>A0A0F7L3A6_9VIRU</name>
<accession>A0A0F7L3A6</accession>
<organism evidence="1">
    <name type="scientific">uncultured marine virus</name>
    <dbReference type="NCBI Taxonomy" id="186617"/>
    <lineage>
        <taxon>Viruses</taxon>
        <taxon>environmental samples</taxon>
    </lineage>
</organism>
<proteinExistence type="predicted"/>
<protein>
    <submittedName>
        <fullName evidence="1">Uncharacterized protein</fullName>
    </submittedName>
</protein>